<dbReference type="InterPro" id="IPR036895">
    <property type="entry name" value="Uracil-DNA_glycosylase-like_sf"/>
</dbReference>
<dbReference type="SMART" id="SM00987">
    <property type="entry name" value="UreE_C"/>
    <property type="match status" value="1"/>
</dbReference>
<dbReference type="NCBIfam" id="NF003589">
    <property type="entry name" value="PRK05254.1-2"/>
    <property type="match status" value="1"/>
</dbReference>
<protein>
    <recommendedName>
        <fullName evidence="5 7">Uracil-DNA glycosylase</fullName>
        <shortName evidence="5">UDG</shortName>
        <ecNumber evidence="5 7">3.2.2.27</ecNumber>
    </recommendedName>
</protein>
<keyword evidence="5" id="KW-0496">Mitochondrion</keyword>
<dbReference type="STRING" id="1537102.L0AUF9"/>
<dbReference type="Pfam" id="PF03167">
    <property type="entry name" value="UDG"/>
    <property type="match status" value="1"/>
</dbReference>
<dbReference type="AlphaFoldDB" id="L0AUF9"/>
<dbReference type="NCBIfam" id="NF003588">
    <property type="entry name" value="PRK05254.1-1"/>
    <property type="match status" value="1"/>
</dbReference>
<evidence type="ECO:0000256" key="3">
    <source>
        <dbReference type="ARBA" id="ARBA00022801"/>
    </source>
</evidence>
<evidence type="ECO:0000256" key="6">
    <source>
        <dbReference type="PROSITE-ProRule" id="PRU10072"/>
    </source>
</evidence>
<reference evidence="9 10" key="1">
    <citation type="journal article" date="2012" name="BMC Genomics">
        <title>Comparative genomic analysis and phylogenetic position of Theileria equi.</title>
        <authorList>
            <person name="Kappmeyer L.S."/>
            <person name="Thiagarajan M."/>
            <person name="Herndon D.R."/>
            <person name="Ramsay J.D."/>
            <person name="Caler E."/>
            <person name="Djikeng A."/>
            <person name="Gillespie J.J."/>
            <person name="Lau A.O."/>
            <person name="Roalson E.H."/>
            <person name="Silva J.C."/>
            <person name="Silva M.G."/>
            <person name="Suarez C.E."/>
            <person name="Ueti M.W."/>
            <person name="Nene V.M."/>
            <person name="Mealey R.H."/>
            <person name="Knowles D.P."/>
            <person name="Brayton K.A."/>
        </authorList>
    </citation>
    <scope>NUCLEOTIDE SEQUENCE [LARGE SCALE GENOMIC DNA]</scope>
    <source>
        <strain evidence="9 10">WA</strain>
    </source>
</reference>
<dbReference type="InterPro" id="IPR005122">
    <property type="entry name" value="Uracil-DNA_glycosylase-like"/>
</dbReference>
<keyword evidence="5" id="KW-0539">Nucleus</keyword>
<dbReference type="Proteomes" id="UP000031512">
    <property type="component" value="Chromosome 1"/>
</dbReference>
<evidence type="ECO:0000256" key="5">
    <source>
        <dbReference type="HAMAP-Rule" id="MF_03166"/>
    </source>
</evidence>
<comment type="subcellular location">
    <subcellularLocation>
        <location evidence="5">Mitochondrion</location>
    </subcellularLocation>
    <subcellularLocation>
        <location evidence="5">Nucleus</location>
    </subcellularLocation>
</comment>
<evidence type="ECO:0000256" key="1">
    <source>
        <dbReference type="ARBA" id="ARBA00008184"/>
    </source>
</evidence>
<dbReference type="HAMAP" id="MF_00148">
    <property type="entry name" value="UDG"/>
    <property type="match status" value="1"/>
</dbReference>
<dbReference type="InterPro" id="IPR002043">
    <property type="entry name" value="UDG_fam1"/>
</dbReference>
<gene>
    <name evidence="9" type="ORF">BEWA_021140</name>
</gene>
<dbReference type="KEGG" id="beq:BEWA_021140"/>
<proteinExistence type="inferred from homology"/>
<evidence type="ECO:0000313" key="10">
    <source>
        <dbReference type="Proteomes" id="UP000031512"/>
    </source>
</evidence>
<dbReference type="GeneID" id="15806054"/>
<dbReference type="GO" id="GO:0005739">
    <property type="term" value="C:mitochondrion"/>
    <property type="evidence" value="ECO:0007669"/>
    <property type="project" value="UniProtKB-SubCell"/>
</dbReference>
<keyword evidence="10" id="KW-1185">Reference proteome</keyword>
<organism evidence="9 10">
    <name type="scientific">Theileria equi strain WA</name>
    <dbReference type="NCBI Taxonomy" id="1537102"/>
    <lineage>
        <taxon>Eukaryota</taxon>
        <taxon>Sar</taxon>
        <taxon>Alveolata</taxon>
        <taxon>Apicomplexa</taxon>
        <taxon>Aconoidasida</taxon>
        <taxon>Piroplasmida</taxon>
        <taxon>Theileriidae</taxon>
        <taxon>Theileria</taxon>
    </lineage>
</organism>
<dbReference type="SUPFAM" id="SSF52141">
    <property type="entry name" value="Uracil-DNA glycosylase-like"/>
    <property type="match status" value="1"/>
</dbReference>
<dbReference type="PROSITE" id="PS00130">
    <property type="entry name" value="U_DNA_GLYCOSYLASE"/>
    <property type="match status" value="1"/>
</dbReference>
<comment type="function">
    <text evidence="5 7">Excises uracil residues from the DNA which can arise as a result of misincorporation of dUMP residues by DNA polymerase or due to deamination of cytosine.</text>
</comment>
<dbReference type="SMART" id="SM00986">
    <property type="entry name" value="UDG"/>
    <property type="match status" value="1"/>
</dbReference>
<accession>L0AUF9</accession>
<keyword evidence="3 5" id="KW-0378">Hydrolase</keyword>
<dbReference type="RefSeq" id="XP_004828933.1">
    <property type="nucleotide sequence ID" value="XM_004828876.1"/>
</dbReference>
<keyword evidence="4 5" id="KW-0234">DNA repair</keyword>
<dbReference type="Gene3D" id="3.40.470.10">
    <property type="entry name" value="Uracil-DNA glycosylase-like domain"/>
    <property type="match status" value="1"/>
</dbReference>
<dbReference type="InterPro" id="IPR018085">
    <property type="entry name" value="Ura-DNA_Glyclase_AS"/>
</dbReference>
<comment type="similarity">
    <text evidence="1 5 7">Belongs to the uracil-DNA glycosylase (UDG) superfamily. UNG family.</text>
</comment>
<evidence type="ECO:0000313" key="9">
    <source>
        <dbReference type="EMBL" id="AFZ79267.1"/>
    </source>
</evidence>
<evidence type="ECO:0000256" key="2">
    <source>
        <dbReference type="ARBA" id="ARBA00022763"/>
    </source>
</evidence>
<evidence type="ECO:0000256" key="4">
    <source>
        <dbReference type="ARBA" id="ARBA00023204"/>
    </source>
</evidence>
<dbReference type="GO" id="GO:0005634">
    <property type="term" value="C:nucleus"/>
    <property type="evidence" value="ECO:0007669"/>
    <property type="project" value="UniProtKB-SubCell"/>
</dbReference>
<dbReference type="NCBIfam" id="NF003592">
    <property type="entry name" value="PRK05254.1-5"/>
    <property type="match status" value="1"/>
</dbReference>
<evidence type="ECO:0000256" key="7">
    <source>
        <dbReference type="RuleBase" id="RU003780"/>
    </source>
</evidence>
<dbReference type="eggNOG" id="KOG2994">
    <property type="taxonomic scope" value="Eukaryota"/>
</dbReference>
<dbReference type="PANTHER" id="PTHR11264">
    <property type="entry name" value="URACIL-DNA GLYCOSYLASE"/>
    <property type="match status" value="1"/>
</dbReference>
<name>L0AUF9_THEEQ</name>
<dbReference type="EC" id="3.2.2.27" evidence="5 7"/>
<evidence type="ECO:0000259" key="8">
    <source>
        <dbReference type="SMART" id="SM00986"/>
    </source>
</evidence>
<feature type="domain" description="Uracil-DNA glycosylase-like" evidence="8">
    <location>
        <begin position="116"/>
        <end position="270"/>
    </location>
</feature>
<dbReference type="GO" id="GO:0004844">
    <property type="term" value="F:uracil DNA N-glycosylase activity"/>
    <property type="evidence" value="ECO:0007669"/>
    <property type="project" value="UniProtKB-UniRule"/>
</dbReference>
<comment type="catalytic activity">
    <reaction evidence="5 7">
        <text>Hydrolyzes single-stranded DNA or mismatched double-stranded DNA and polynucleotides, releasing free uracil.</text>
        <dbReference type="EC" id="3.2.2.27"/>
    </reaction>
</comment>
<keyword evidence="2 5" id="KW-0227">DNA damage</keyword>
<dbReference type="NCBIfam" id="TIGR00628">
    <property type="entry name" value="ung"/>
    <property type="match status" value="1"/>
</dbReference>
<dbReference type="GO" id="GO:0097510">
    <property type="term" value="P:base-excision repair, AP site formation via deaminated base removal"/>
    <property type="evidence" value="ECO:0007669"/>
    <property type="project" value="TreeGrafter"/>
</dbReference>
<dbReference type="OrthoDB" id="10031947at2759"/>
<dbReference type="EMBL" id="CP001669">
    <property type="protein sequence ID" value="AFZ79267.1"/>
    <property type="molecule type" value="Genomic_DNA"/>
</dbReference>
<dbReference type="VEuPathDB" id="PiroplasmaDB:BEWA_021140"/>
<dbReference type="CDD" id="cd10027">
    <property type="entry name" value="UDG-F1-like"/>
    <property type="match status" value="1"/>
</dbReference>
<sequence>MKYSSFIQSVLLLRMTKRLITDFFDTNTGVRNKVICKSISTASKVDLEPELPKDEQKIKDSVQNETFRSMLGDEWSEVLDSEIQKGYFQALWTKVANERKVKKVYPPADLVFNAFKLTPLSKIKVVIVGQDPYHQPRQAMGLSFSVPRGVLLPPSLRNIFAEIGTTSRHGDLTSWANQGVFLLNSILTVVDSQPLAHKFYGWDAFTNCVIDIINEKRENVVFLLWGKFAQEKCSKISKSKHCILTCGHPSPLSIKFFKGCDHFKKCNEYLTKTNQTPIDWKLPQ</sequence>
<feature type="active site" description="Proton acceptor" evidence="5 6">
    <location>
        <position position="131"/>
    </location>
</feature>
<dbReference type="PANTHER" id="PTHR11264:SF0">
    <property type="entry name" value="URACIL-DNA GLYCOSYLASE"/>
    <property type="match status" value="1"/>
</dbReference>